<dbReference type="Proteomes" id="UP001596287">
    <property type="component" value="Unassembled WGS sequence"/>
</dbReference>
<keyword evidence="2" id="KW-1185">Reference proteome</keyword>
<evidence type="ECO:0000313" key="1">
    <source>
        <dbReference type="EMBL" id="MFC6097800.1"/>
    </source>
</evidence>
<name>A0ABW1PQX4_9FLAO</name>
<comment type="caution">
    <text evidence="1">The sequence shown here is derived from an EMBL/GenBank/DDBJ whole genome shotgun (WGS) entry which is preliminary data.</text>
</comment>
<protein>
    <submittedName>
        <fullName evidence="1">DUF4269 domain-containing protein</fullName>
    </submittedName>
</protein>
<organism evidence="1 2">
    <name type="scientific">Flavobacterium qiangtangense</name>
    <dbReference type="NCBI Taxonomy" id="1442595"/>
    <lineage>
        <taxon>Bacteria</taxon>
        <taxon>Pseudomonadati</taxon>
        <taxon>Bacteroidota</taxon>
        <taxon>Flavobacteriia</taxon>
        <taxon>Flavobacteriales</taxon>
        <taxon>Flavobacteriaceae</taxon>
        <taxon>Flavobacterium</taxon>
    </lineage>
</organism>
<reference evidence="2" key="1">
    <citation type="journal article" date="2019" name="Int. J. Syst. Evol. Microbiol.">
        <title>The Global Catalogue of Microorganisms (GCM) 10K type strain sequencing project: providing services to taxonomists for standard genome sequencing and annotation.</title>
        <authorList>
            <consortium name="The Broad Institute Genomics Platform"/>
            <consortium name="The Broad Institute Genome Sequencing Center for Infectious Disease"/>
            <person name="Wu L."/>
            <person name="Ma J."/>
        </authorList>
    </citation>
    <scope>NUCLEOTIDE SEQUENCE [LARGE SCALE GENOMIC DNA]</scope>
    <source>
        <strain evidence="2">CCUG 49679</strain>
    </source>
</reference>
<proteinExistence type="predicted"/>
<dbReference type="Pfam" id="PF14091">
    <property type="entry name" value="DUF4269"/>
    <property type="match status" value="1"/>
</dbReference>
<sequence length="175" mass="20286">MTDFLNINYLKSGTERQQKAFEVLNENLILQKLSEFMPVLVGTIPINIAIDSSDLDIACYWKDKNHFIEIVKKNFSGEKDFQIYEKEISGNVAVVANFFVDDFEIEIFGQNIPVEEQFGFRHMIIEAKILEEKGEDFRQKIIELKKSGIKTEPAFAQLLNLKDDPYEAILNFKKI</sequence>
<dbReference type="InterPro" id="IPR025365">
    <property type="entry name" value="DUF4269"/>
</dbReference>
<dbReference type="EMBL" id="JBHSQB010000010">
    <property type="protein sequence ID" value="MFC6097800.1"/>
    <property type="molecule type" value="Genomic_DNA"/>
</dbReference>
<dbReference type="RefSeq" id="WP_379792779.1">
    <property type="nucleotide sequence ID" value="NZ_JBHSQB010000010.1"/>
</dbReference>
<evidence type="ECO:0000313" key="2">
    <source>
        <dbReference type="Proteomes" id="UP001596287"/>
    </source>
</evidence>
<accession>A0ABW1PQX4</accession>
<gene>
    <name evidence="1" type="ORF">ACFPVY_14175</name>
</gene>